<dbReference type="EC" id="2.4.-.-" evidence="6"/>
<name>A0ABV8PQR8_9BACT</name>
<dbReference type="RefSeq" id="WP_379011666.1">
    <property type="nucleotide sequence ID" value="NZ_JBHSDC010000002.1"/>
</dbReference>
<dbReference type="EMBL" id="JBHSDC010000002">
    <property type="protein sequence ID" value="MFC4230484.1"/>
    <property type="molecule type" value="Genomic_DNA"/>
</dbReference>
<comment type="similarity">
    <text evidence="1">Belongs to the glycosyltransferase 2 family.</text>
</comment>
<feature type="transmembrane region" description="Helical" evidence="4">
    <location>
        <begin position="345"/>
        <end position="367"/>
    </location>
</feature>
<dbReference type="GO" id="GO:0016757">
    <property type="term" value="F:glycosyltransferase activity"/>
    <property type="evidence" value="ECO:0007669"/>
    <property type="project" value="UniProtKB-KW"/>
</dbReference>
<sequence>MSAYFYLIGQIIFIVFCVVAAVQIFYYLFFFRRLAFYEPPLKTANISQPVSVIICARDEADNLAKNLPGILVQDYKTTHEIIVVNDNSTDETKYVIDEYKKSFKNLVNIELTQEAKLIMGKKFPLSMGIKSAKYETLILTDADCVPASEFWVDHVQQAYHENTEVVLGYGAYHKKPGLLNKLIRFETFHSALQYFSYALAGIPYMGVGRNLSYKREVFMRNKGFSSMNMIPSGDDDLFINKVANKHNTAIMIDPASHTLSEAKKTWNEWMRQKYRHYTTSKYYKPIHKFLLGLYSLSLVLFYPLFAASVVMHTWWLALSVMGLRLLIQAIILYKTMKKLNEKDLWPFFILFDIWMFFYFLITVPALWKKPKQTWN</sequence>
<gene>
    <name evidence="6" type="ORF">ACFOW1_01180</name>
</gene>
<keyword evidence="4" id="KW-0812">Transmembrane</keyword>
<dbReference type="PANTHER" id="PTHR43630:SF1">
    <property type="entry name" value="POLY-BETA-1,6-N-ACETYL-D-GLUCOSAMINE SYNTHASE"/>
    <property type="match status" value="1"/>
</dbReference>
<dbReference type="PANTHER" id="PTHR43630">
    <property type="entry name" value="POLY-BETA-1,6-N-ACETYL-D-GLUCOSAMINE SYNTHASE"/>
    <property type="match status" value="1"/>
</dbReference>
<organism evidence="6 7">
    <name type="scientific">Parasediminibacterium paludis</name>
    <dbReference type="NCBI Taxonomy" id="908966"/>
    <lineage>
        <taxon>Bacteria</taxon>
        <taxon>Pseudomonadati</taxon>
        <taxon>Bacteroidota</taxon>
        <taxon>Chitinophagia</taxon>
        <taxon>Chitinophagales</taxon>
        <taxon>Chitinophagaceae</taxon>
        <taxon>Parasediminibacterium</taxon>
    </lineage>
</organism>
<dbReference type="Proteomes" id="UP001595906">
    <property type="component" value="Unassembled WGS sequence"/>
</dbReference>
<keyword evidence="4" id="KW-1133">Transmembrane helix</keyword>
<keyword evidence="2 6" id="KW-0328">Glycosyltransferase</keyword>
<keyword evidence="4" id="KW-0472">Membrane</keyword>
<dbReference type="InterPro" id="IPR029044">
    <property type="entry name" value="Nucleotide-diphossugar_trans"/>
</dbReference>
<accession>A0ABV8PQR8</accession>
<evidence type="ECO:0000256" key="2">
    <source>
        <dbReference type="ARBA" id="ARBA00022676"/>
    </source>
</evidence>
<comment type="caution">
    <text evidence="6">The sequence shown here is derived from an EMBL/GenBank/DDBJ whole genome shotgun (WGS) entry which is preliminary data.</text>
</comment>
<evidence type="ECO:0000313" key="7">
    <source>
        <dbReference type="Proteomes" id="UP001595906"/>
    </source>
</evidence>
<feature type="domain" description="Glycosyltransferase 2-like" evidence="5">
    <location>
        <begin position="51"/>
        <end position="185"/>
    </location>
</feature>
<evidence type="ECO:0000313" key="6">
    <source>
        <dbReference type="EMBL" id="MFC4230484.1"/>
    </source>
</evidence>
<feature type="transmembrane region" description="Helical" evidence="4">
    <location>
        <begin position="314"/>
        <end position="333"/>
    </location>
</feature>
<evidence type="ECO:0000259" key="5">
    <source>
        <dbReference type="Pfam" id="PF00535"/>
    </source>
</evidence>
<keyword evidence="7" id="KW-1185">Reference proteome</keyword>
<evidence type="ECO:0000256" key="4">
    <source>
        <dbReference type="SAM" id="Phobius"/>
    </source>
</evidence>
<feature type="transmembrane region" description="Helical" evidence="4">
    <location>
        <begin position="6"/>
        <end position="29"/>
    </location>
</feature>
<protein>
    <submittedName>
        <fullName evidence="6">Glycosyltransferase</fullName>
        <ecNumber evidence="6">2.4.-.-</ecNumber>
    </submittedName>
</protein>
<evidence type="ECO:0000256" key="1">
    <source>
        <dbReference type="ARBA" id="ARBA00006739"/>
    </source>
</evidence>
<evidence type="ECO:0000256" key="3">
    <source>
        <dbReference type="ARBA" id="ARBA00022679"/>
    </source>
</evidence>
<proteinExistence type="inferred from homology"/>
<dbReference type="SUPFAM" id="SSF53448">
    <property type="entry name" value="Nucleotide-diphospho-sugar transferases"/>
    <property type="match status" value="1"/>
</dbReference>
<keyword evidence="3 6" id="KW-0808">Transferase</keyword>
<dbReference type="Gene3D" id="3.90.550.10">
    <property type="entry name" value="Spore Coat Polysaccharide Biosynthesis Protein SpsA, Chain A"/>
    <property type="match status" value="1"/>
</dbReference>
<dbReference type="InterPro" id="IPR001173">
    <property type="entry name" value="Glyco_trans_2-like"/>
</dbReference>
<feature type="transmembrane region" description="Helical" evidence="4">
    <location>
        <begin position="289"/>
        <end position="308"/>
    </location>
</feature>
<dbReference type="Pfam" id="PF00535">
    <property type="entry name" value="Glycos_transf_2"/>
    <property type="match status" value="1"/>
</dbReference>
<reference evidence="7" key="1">
    <citation type="journal article" date="2019" name="Int. J. Syst. Evol. Microbiol.">
        <title>The Global Catalogue of Microorganisms (GCM) 10K type strain sequencing project: providing services to taxonomists for standard genome sequencing and annotation.</title>
        <authorList>
            <consortium name="The Broad Institute Genomics Platform"/>
            <consortium name="The Broad Institute Genome Sequencing Center for Infectious Disease"/>
            <person name="Wu L."/>
            <person name="Ma J."/>
        </authorList>
    </citation>
    <scope>NUCLEOTIDE SEQUENCE [LARGE SCALE GENOMIC DNA]</scope>
    <source>
        <strain evidence="7">CECT 8010</strain>
    </source>
</reference>